<protein>
    <submittedName>
        <fullName evidence="3">Uncharacterized protein R472</fullName>
    </submittedName>
</protein>
<sequence length="1700" mass="199851">MYVNQIDDIIDGILNKLYFEGLSNDESFNSIVNSNKINFVEYREQINKFIDDFVKSIDLTEIRKIINNKDNLNRIIDIIKRYVAYYYFLSIAYNYTGSLKDFRNNMIQYSKLQESSTFIIRNFFDTENNYQLIKYFKIIKDTSKILLMTDLQRKTLNPLDVKDTIDFLNGLGKEYINNYLLMITVVDNEDTVNINPHNLIKTIVFGELYKNQERNLVFEILNEIEEDKEEYTYIDIVVSSDETNDLNNFRQIFLGEDDAEARARDLFELANETNRVTTIETVETKNNDLIALKIITPIVDDFLRYHRDTERLDAESGPVNIPIVSNNNSKNVQLALLYQQRKKKENTRAQLVINKLDAILDYYSPNVKNNPEFISEIKKYFQNPLSYRKAVLHNYLDEVNVIDKIRKQGKKAMENNEYFLELMQIITHAYFNFKDFKNFGTSINLFNTKPVNMLRYSNIEFQNQMSNLEVDVHTGIEGQSVNLVGLAIGPFNDEPVSCTKKSDLLDIRKIQITYMKNDQPVTRSTDNGYKAFLKIIKHFYINTLEIREEPEFSIYNNFDDIRKLNPDIFGKMIYWTYNTELDTFEMDTYENIKSNSVQDIIRFMNAMIYDKIMDFLDKKLVLLIETHTNLSLSKIESLIQIFSNMNQLSIDQEERRDLVISNFLQKKSQETTIVPKKNLEIIPLPEYQPLNLKKPFVIGISMINPLNPQPYIKLEAYSRTTKDRGIIQATHGKCKHESEWNEINKVKNQNLNKYNSLVTAFIEKYHLETTQLDYVCKVCGQILPLKRYVQDGSFNNNTQQFVTAYVPIDIPLEEIKEYRKYVLAIRYIDALINRVSLITNTNMLVGTNTNVRQRRKGLVKNIIDIILKHNSVNMRKNISDVERSEYLAKKYNINKDLNEVYFFELDDSIFNFTPTASNTEITLNKLKFNNILLYFILIFITELNGPQITMMATDKIAGNIYVFLKYGQKLFGDLLIKTNINSNETAPITQYPVLCYLLYLLSYYLVKYKLWYQPGENTKVYNPYYSKVIINSFVDLFNGISSDAGRITDDYVYKLTVSKMYTQLNTTYRNNEIINILRRNQSKYDTRSSGIDTTQVTTENEIPTYPIANPINIPVKPRAIPDFKKSSGIIFDREDKILYPIQLTNTDITNCPIGSYHAWVSDGHDIRCTICGEKGSEVTGSVIRLDANYYYSLNNIANRRCIRGTLHDFIDKNGKLVCSICGHTPNETYDKPDLDKLMDNINKIDDQNAENLLRNIHNQQIKYENQQKVVEDFIREIKTDYAKDSNNKLYGRLGPICDKLITIFETYLGSNVNLDIDKYPVYLRNNIYIIDHSYNGTPLDKPVIFSQNENRILFRENHQFFKTDVYYYTDNRLQIDVFYHAVTLKLLGYKEKHKEYTRVAKTNSYLKINYSIMERLLMLGYKTKYIDIEDNFVRNSSRIKDVNTNYFQIIDNLIKDHINKIKKIIDKFSSTIYKIKNYQNQLNEEQEPIYLQSSQDIDKLISKYFNIIKIFNIGEDDKAFDNWNYLRTNFEYQEINWLDTNVRPSENMYVNSELVNYYDISSSEMMYYLVDQLISIIDSNPEKITRSNLCQMMVEIIMYIYNIYNIDEYKNILEFKRFDYIINGSSVMVDMLRRGQGLEQSKELEQHLDDTEPDIMQDMDGEPQEADELEDLKEEAESLDIEGDYFAEEDEDYAQEDFIE</sequence>
<keyword evidence="6" id="KW-1185">Reference proteome</keyword>
<accession>E3VY90</accession>
<dbReference type="Proteomes" id="UP000240552">
    <property type="component" value="Segment"/>
</dbReference>
<organismHost>
    <name type="scientific">Acanthamoeba polyphaga</name>
    <name type="common">Amoeba</name>
    <dbReference type="NCBI Taxonomy" id="5757"/>
</organismHost>
<evidence type="ECO:0000313" key="3">
    <source>
        <dbReference type="EMBL" id="AEJ34713.1"/>
    </source>
</evidence>
<evidence type="ECO:0000313" key="5">
    <source>
        <dbReference type="EMBL" id="AKI81140.1"/>
    </source>
</evidence>
<reference evidence="2 6" key="2">
    <citation type="journal article" date="2011" name="Virol. J.">
        <title>Breaking the 1000-gene barrier for Mimivirus using ultra-deep genome and transcriptome sequencing.</title>
        <authorList>
            <person name="Legendre M."/>
            <person name="Santini S."/>
            <person name="Rico A."/>
            <person name="Abergel C."/>
            <person name="Claverie J.M."/>
        </authorList>
    </citation>
    <scope>NUCLEOTIDE SEQUENCE [LARGE SCALE GENOMIC DNA]</scope>
</reference>
<proteinExistence type="predicted"/>
<dbReference type="Proteomes" id="UP000201519">
    <property type="component" value="Segment"/>
</dbReference>
<feature type="compositionally biased region" description="Acidic residues" evidence="1">
    <location>
        <begin position="1651"/>
        <end position="1700"/>
    </location>
</feature>
<evidence type="ECO:0000256" key="1">
    <source>
        <dbReference type="SAM" id="MobiDB-lite"/>
    </source>
</evidence>
<dbReference type="EMBL" id="JN036606">
    <property type="protein sequence ID" value="AEJ34713.1"/>
    <property type="molecule type" value="Genomic_DNA"/>
</dbReference>
<gene>
    <name evidence="2" type="primary">R472</name>
    <name evidence="3" type="ORF">MIMI_R472</name>
</gene>
<evidence type="ECO:0000313" key="9">
    <source>
        <dbReference type="Proteomes" id="UP000274448"/>
    </source>
</evidence>
<dbReference type="KEGG" id="vg:9925097"/>
<feature type="region of interest" description="Disordered" evidence="1">
    <location>
        <begin position="1650"/>
        <end position="1700"/>
    </location>
</feature>
<evidence type="ECO:0000313" key="6">
    <source>
        <dbReference type="Proteomes" id="UP000201519"/>
    </source>
</evidence>
<dbReference type="RefSeq" id="YP_003986979.1">
    <property type="nucleotide sequence ID" value="NC_014649.1"/>
</dbReference>
<reference evidence="8 9" key="3">
    <citation type="submission" date="2014-10" db="EMBL/GenBank/DDBJ databases">
        <title>Pan-genome analysis of Brazilian lineage A amoebal mimiviruses.</title>
        <authorList>
            <person name="Assis F.L."/>
            <person name="Abrahao J.S."/>
            <person name="Kroon E.G."/>
            <person name="Dornas F.P."/>
            <person name="Andrade K.R."/>
            <person name="Borato P.V.M."/>
            <person name="Pilotto M.R."/>
            <person name="Benamar S."/>
            <person name="LaScola B."/>
            <person name="Colson P."/>
        </authorList>
    </citation>
    <scope>NUCLEOTIDE SEQUENCE [LARGE SCALE GENOMIC DNA]</scope>
    <source>
        <strain evidence="5 9">Amazonia</strain>
        <strain evidence="4 8">Oyster</strain>
    </source>
</reference>
<accession>A0A0G2Y0R4</accession>
<evidence type="ECO:0000313" key="2">
    <source>
        <dbReference type="EMBL" id="ADO18654.1"/>
    </source>
</evidence>
<reference evidence="3 7" key="1">
    <citation type="journal article" date="2011" name="Proc. Natl. Acad. Sci. U.S.A.">
        <title>Mimivirus shows dramatic genome reduction after intraamoebal culture.</title>
        <authorList>
            <person name="Boyer M."/>
            <person name="Azza S."/>
            <person name="Barrassi L."/>
            <person name="Klose T."/>
            <person name="Campocasso A."/>
            <person name="Pagnier I."/>
            <person name="Fournous G."/>
            <person name="Borg A."/>
            <person name="Robert C."/>
            <person name="Zhang X."/>
            <person name="Desnues C."/>
            <person name="Henrissat B."/>
            <person name="Rossmann M.G."/>
            <person name="La Scola B."/>
            <person name="Raoult D."/>
        </authorList>
    </citation>
    <scope>NUCLEOTIDE SEQUENCE [LARGE SCALE GENOMIC DNA]</scope>
    <source>
        <strain evidence="3">M4</strain>
    </source>
</reference>
<dbReference type="GeneID" id="9925097"/>
<dbReference type="EMBL" id="HQ336222">
    <property type="protein sequence ID" value="ADO18654.1"/>
    <property type="molecule type" value="Genomic_DNA"/>
</dbReference>
<name>A0A0G2Y0R4_MIMIV</name>
<dbReference type="EMBL" id="KM982401">
    <property type="protein sequence ID" value="AKI79243.1"/>
    <property type="molecule type" value="Genomic_DNA"/>
</dbReference>
<evidence type="ECO:0000313" key="7">
    <source>
        <dbReference type="Proteomes" id="UP000240552"/>
    </source>
</evidence>
<evidence type="ECO:0000313" key="8">
    <source>
        <dbReference type="Proteomes" id="UP000241474"/>
    </source>
</evidence>
<dbReference type="EMBL" id="KM982403">
    <property type="protein sequence ID" value="AKI81140.1"/>
    <property type="molecule type" value="Genomic_DNA"/>
</dbReference>
<organism evidence="2 6">
    <name type="scientific">Acanthamoeba polyphaga mimivirus</name>
    <name type="common">APMV</name>
    <dbReference type="NCBI Taxonomy" id="212035"/>
    <lineage>
        <taxon>Viruses</taxon>
        <taxon>Varidnaviria</taxon>
        <taxon>Bamfordvirae</taxon>
        <taxon>Nucleocytoviricota</taxon>
        <taxon>Megaviricetes</taxon>
        <taxon>Imitervirales</taxon>
        <taxon>Mimiviridae</taxon>
        <taxon>Megamimivirinae</taxon>
        <taxon>Mimivirus</taxon>
        <taxon>Mimivirus bradfordmassiliense</taxon>
    </lineage>
</organism>
<dbReference type="Proteomes" id="UP000274448">
    <property type="component" value="Segment"/>
</dbReference>
<dbReference type="Proteomes" id="UP000241474">
    <property type="component" value="Segment"/>
</dbReference>
<evidence type="ECO:0000313" key="4">
    <source>
        <dbReference type="EMBL" id="AKI79243.1"/>
    </source>
</evidence>